<feature type="coiled-coil region" evidence="1">
    <location>
        <begin position="152"/>
        <end position="179"/>
    </location>
</feature>
<dbReference type="AlphaFoldDB" id="A0A4S8SL86"/>
<proteinExistence type="predicted"/>
<evidence type="ECO:0000313" key="4">
    <source>
        <dbReference type="Proteomes" id="UP000304951"/>
    </source>
</evidence>
<reference evidence="3 4" key="1">
    <citation type="submission" date="2018-10" db="EMBL/GenBank/DDBJ databases">
        <title>Fifty Aureobasidium pullulans genomes reveal a recombining polyextremotolerant generalist.</title>
        <authorList>
            <person name="Gostincar C."/>
            <person name="Turk M."/>
            <person name="Zajc J."/>
            <person name="Gunde-Cimerman N."/>
        </authorList>
    </citation>
    <scope>NUCLEOTIDE SEQUENCE [LARGE SCALE GENOMIC DNA]</scope>
    <source>
        <strain evidence="3 4">EXF-11900</strain>
    </source>
</reference>
<name>A0A4S8SL86_AURPU</name>
<evidence type="ECO:0000256" key="1">
    <source>
        <dbReference type="SAM" id="Coils"/>
    </source>
</evidence>
<feature type="region of interest" description="Disordered" evidence="2">
    <location>
        <begin position="236"/>
        <end position="262"/>
    </location>
</feature>
<feature type="compositionally biased region" description="Polar residues" evidence="2">
    <location>
        <begin position="510"/>
        <end position="520"/>
    </location>
</feature>
<dbReference type="EMBL" id="QZAF01000153">
    <property type="protein sequence ID" value="THV71401.1"/>
    <property type="molecule type" value="Genomic_DNA"/>
</dbReference>
<organism evidence="3 4">
    <name type="scientific">Aureobasidium pullulans</name>
    <name type="common">Black yeast</name>
    <name type="synonym">Pullularia pullulans</name>
    <dbReference type="NCBI Taxonomy" id="5580"/>
    <lineage>
        <taxon>Eukaryota</taxon>
        <taxon>Fungi</taxon>
        <taxon>Dikarya</taxon>
        <taxon>Ascomycota</taxon>
        <taxon>Pezizomycotina</taxon>
        <taxon>Dothideomycetes</taxon>
        <taxon>Dothideomycetidae</taxon>
        <taxon>Dothideales</taxon>
        <taxon>Saccotheciaceae</taxon>
        <taxon>Aureobasidium</taxon>
    </lineage>
</organism>
<sequence>MADVYQWRRRIQPGYPHALMPVGEQDETEPVITRGFGSSRKKARPKISSYFSHRTSSANHGRSSIWSADQRTSFKETISSPHETWPEGCEPDPDQMMDSMMRTLMAEPYRPLDVKHNSPLLMIFEGFRNLRDENASLMRKLKYEVETRFASHHETERERQKWQQEREEYKAEVKRLELIIAKDKEGVAGVFRARQGSILRNEHRRRTASGANTSKNDPRETVFEFLERTRVEDDARAEAARKAQRGWSTPFPEEQNSPLPLVPLRNRPVSPSQKMAVLSHKFSTTSHYSDLPFDSPPSPQDFTSLSQASMFELLAGRPSFSDTDSSGNDSAQQHAGMVGGEDTTATSNIDESLLRQTIEVACEDQPIHYPDFRTPSFEAGNNERITSRTSKTRPESLYLDHARRFSFEYDNDLRSSQERAQQPARSILHRSVSVGNFAPPLSSSPLKASGIRAADSAVSSPVTTPLIESPGLSKIPSPVFDASLARPRREDSSSSFLTAIRASDGDTNHSRGTSRSSNLLESPRLSSRDSVRSIGDLVNGQRHSGRYGSMHDVNNIAVVAARAAAPSNSPKQSAELHGSYRANA</sequence>
<evidence type="ECO:0000256" key="2">
    <source>
        <dbReference type="SAM" id="MobiDB-lite"/>
    </source>
</evidence>
<feature type="region of interest" description="Disordered" evidence="2">
    <location>
        <begin position="500"/>
        <end position="531"/>
    </location>
</feature>
<protein>
    <submittedName>
        <fullName evidence="3">Uncharacterized protein</fullName>
    </submittedName>
</protein>
<feature type="region of interest" description="Disordered" evidence="2">
    <location>
        <begin position="563"/>
        <end position="584"/>
    </location>
</feature>
<gene>
    <name evidence="3" type="ORF">D6D28_04462</name>
</gene>
<comment type="caution">
    <text evidence="3">The sequence shown here is derived from an EMBL/GenBank/DDBJ whole genome shotgun (WGS) entry which is preliminary data.</text>
</comment>
<dbReference type="Proteomes" id="UP000304951">
    <property type="component" value="Unassembled WGS sequence"/>
</dbReference>
<feature type="compositionally biased region" description="Polar residues" evidence="2">
    <location>
        <begin position="320"/>
        <end position="333"/>
    </location>
</feature>
<accession>A0A4S8SL86</accession>
<feature type="region of interest" description="Disordered" evidence="2">
    <location>
        <begin position="317"/>
        <end position="344"/>
    </location>
</feature>
<evidence type="ECO:0000313" key="3">
    <source>
        <dbReference type="EMBL" id="THV71401.1"/>
    </source>
</evidence>
<keyword evidence="1" id="KW-0175">Coiled coil</keyword>